<proteinExistence type="predicted"/>
<dbReference type="AlphaFoldDB" id="J9FDM1"/>
<organism evidence="1">
    <name type="scientific">gut metagenome</name>
    <dbReference type="NCBI Taxonomy" id="749906"/>
    <lineage>
        <taxon>unclassified sequences</taxon>
        <taxon>metagenomes</taxon>
        <taxon>organismal metagenomes</taxon>
    </lineage>
</organism>
<accession>J9FDM1</accession>
<sequence>LKIDSLDWCTAKQQHTPEAYQRYLNQHPDGMYISEAIEGQNDVAYMNLSIQEDKNVFIACQLLFSAIEEGNEEMIAQRTIPQMEQFDNIPSAGIKDILSWGLKTKKVIHPFPTC</sequence>
<evidence type="ECO:0000313" key="1">
    <source>
        <dbReference type="EMBL" id="EJW92503.1"/>
    </source>
</evidence>
<protein>
    <submittedName>
        <fullName evidence="1">Uncharacterized protein</fullName>
    </submittedName>
</protein>
<comment type="caution">
    <text evidence="1">The sequence shown here is derived from an EMBL/GenBank/DDBJ whole genome shotgun (WGS) entry which is preliminary data.</text>
</comment>
<name>J9FDM1_9ZZZZ</name>
<reference evidence="1" key="1">
    <citation type="journal article" date="2012" name="PLoS ONE">
        <title>Gene sets for utilization of primary and secondary nutrition supplies in the distal gut of endangered iberian lynx.</title>
        <authorList>
            <person name="Alcaide M."/>
            <person name="Messina E."/>
            <person name="Richter M."/>
            <person name="Bargiela R."/>
            <person name="Peplies J."/>
            <person name="Huws S.A."/>
            <person name="Newbold C.J."/>
            <person name="Golyshin P.N."/>
            <person name="Simon M.A."/>
            <person name="Lopez G."/>
            <person name="Yakimov M.M."/>
            <person name="Ferrer M."/>
        </authorList>
    </citation>
    <scope>NUCLEOTIDE SEQUENCE</scope>
</reference>
<gene>
    <name evidence="1" type="ORF">EVA_19390</name>
</gene>
<dbReference type="EMBL" id="AMCI01007511">
    <property type="protein sequence ID" value="EJW92503.1"/>
    <property type="molecule type" value="Genomic_DNA"/>
</dbReference>
<feature type="non-terminal residue" evidence="1">
    <location>
        <position position="1"/>
    </location>
</feature>